<accession>A0AAE1PEA3</accession>
<evidence type="ECO:0000313" key="3">
    <source>
        <dbReference type="Proteomes" id="UP001292094"/>
    </source>
</evidence>
<protein>
    <submittedName>
        <fullName evidence="2">Uncharacterized protein</fullName>
    </submittedName>
</protein>
<organism evidence="2 3">
    <name type="scientific">Petrolisthes manimaculis</name>
    <dbReference type="NCBI Taxonomy" id="1843537"/>
    <lineage>
        <taxon>Eukaryota</taxon>
        <taxon>Metazoa</taxon>
        <taxon>Ecdysozoa</taxon>
        <taxon>Arthropoda</taxon>
        <taxon>Crustacea</taxon>
        <taxon>Multicrustacea</taxon>
        <taxon>Malacostraca</taxon>
        <taxon>Eumalacostraca</taxon>
        <taxon>Eucarida</taxon>
        <taxon>Decapoda</taxon>
        <taxon>Pleocyemata</taxon>
        <taxon>Anomura</taxon>
        <taxon>Galatheoidea</taxon>
        <taxon>Porcellanidae</taxon>
        <taxon>Petrolisthes</taxon>
    </lineage>
</organism>
<name>A0AAE1PEA3_9EUCA</name>
<evidence type="ECO:0000256" key="1">
    <source>
        <dbReference type="SAM" id="MobiDB-lite"/>
    </source>
</evidence>
<dbReference type="Proteomes" id="UP001292094">
    <property type="component" value="Unassembled WGS sequence"/>
</dbReference>
<sequence>MRFSRDGMEAERRDGVNHGKYYVRKIKCSKASRRGKEEEEEGEKEEEEEKKKEGEKEEEEEEEDQEGWVDEDKEGGREVGKMKEVLVLLEGMVLEEERKEQRLFDQDEVLLR</sequence>
<evidence type="ECO:0000313" key="2">
    <source>
        <dbReference type="EMBL" id="KAK4306834.1"/>
    </source>
</evidence>
<reference evidence="2" key="1">
    <citation type="submission" date="2023-11" db="EMBL/GenBank/DDBJ databases">
        <title>Genome assemblies of two species of porcelain crab, Petrolisthes cinctipes and Petrolisthes manimaculis (Anomura: Porcellanidae).</title>
        <authorList>
            <person name="Angst P."/>
        </authorList>
    </citation>
    <scope>NUCLEOTIDE SEQUENCE</scope>
    <source>
        <strain evidence="2">PB745_02</strain>
        <tissue evidence="2">Gill</tissue>
    </source>
</reference>
<proteinExistence type="predicted"/>
<comment type="caution">
    <text evidence="2">The sequence shown here is derived from an EMBL/GenBank/DDBJ whole genome shotgun (WGS) entry which is preliminary data.</text>
</comment>
<gene>
    <name evidence="2" type="ORF">Pmani_021383</name>
</gene>
<dbReference type="EMBL" id="JAWZYT010002084">
    <property type="protein sequence ID" value="KAK4306834.1"/>
    <property type="molecule type" value="Genomic_DNA"/>
</dbReference>
<feature type="region of interest" description="Disordered" evidence="1">
    <location>
        <begin position="29"/>
        <end position="76"/>
    </location>
</feature>
<feature type="compositionally biased region" description="Acidic residues" evidence="1">
    <location>
        <begin position="38"/>
        <end position="48"/>
    </location>
</feature>
<keyword evidence="3" id="KW-1185">Reference proteome</keyword>
<dbReference type="AlphaFoldDB" id="A0AAE1PEA3"/>
<feature type="compositionally biased region" description="Acidic residues" evidence="1">
    <location>
        <begin position="56"/>
        <end position="73"/>
    </location>
</feature>